<feature type="transmembrane region" description="Helical" evidence="1">
    <location>
        <begin position="103"/>
        <end position="134"/>
    </location>
</feature>
<reference evidence="3" key="1">
    <citation type="submission" date="2022-09" db="EMBL/GenBank/DDBJ databases">
        <title>Culturomic study of gut microbiota in children with autism spectrum disorder.</title>
        <authorList>
            <person name="Efimov B.A."/>
            <person name="Chaplin A.V."/>
            <person name="Sokolova S.R."/>
            <person name="Pikina A.P."/>
            <person name="Korzhanova M."/>
            <person name="Belova V."/>
            <person name="Korostin D."/>
        </authorList>
    </citation>
    <scope>NUCLEOTIDE SEQUENCE</scope>
    <source>
        <strain evidence="3">ASD5510</strain>
    </source>
</reference>
<keyword evidence="1" id="KW-0472">Membrane</keyword>
<keyword evidence="1" id="KW-0812">Transmembrane</keyword>
<proteinExistence type="predicted"/>
<dbReference type="InterPro" id="IPR036938">
    <property type="entry name" value="PAP2/HPO_sf"/>
</dbReference>
<dbReference type="Gene3D" id="1.20.144.10">
    <property type="entry name" value="Phosphatidic acid phosphatase type 2/haloperoxidase"/>
    <property type="match status" value="1"/>
</dbReference>
<evidence type="ECO:0000313" key="4">
    <source>
        <dbReference type="Proteomes" id="UP001065549"/>
    </source>
</evidence>
<dbReference type="SMART" id="SM00014">
    <property type="entry name" value="acidPPc"/>
    <property type="match status" value="1"/>
</dbReference>
<dbReference type="SUPFAM" id="SSF48317">
    <property type="entry name" value="Acid phosphatase/Vanadium-dependent haloperoxidase"/>
    <property type="match status" value="1"/>
</dbReference>
<feature type="transmembrane region" description="Helical" evidence="1">
    <location>
        <begin position="53"/>
        <end position="74"/>
    </location>
</feature>
<feature type="transmembrane region" description="Helical" evidence="1">
    <location>
        <begin position="146"/>
        <end position="164"/>
    </location>
</feature>
<comment type="caution">
    <text evidence="3">The sequence shown here is derived from an EMBL/GenBank/DDBJ whole genome shotgun (WGS) entry which is preliminary data.</text>
</comment>
<keyword evidence="1" id="KW-1133">Transmembrane helix</keyword>
<organism evidence="3 4">
    <name type="scientific">Hominibacterium faecale</name>
    <dbReference type="NCBI Taxonomy" id="2839743"/>
    <lineage>
        <taxon>Bacteria</taxon>
        <taxon>Bacillati</taxon>
        <taxon>Bacillota</taxon>
        <taxon>Clostridia</taxon>
        <taxon>Peptostreptococcales</taxon>
        <taxon>Anaerovoracaceae</taxon>
        <taxon>Hominibacterium</taxon>
    </lineage>
</organism>
<evidence type="ECO:0000259" key="2">
    <source>
        <dbReference type="SMART" id="SM00014"/>
    </source>
</evidence>
<keyword evidence="4" id="KW-1185">Reference proteome</keyword>
<gene>
    <name evidence="3" type="ORF">OBO34_15840</name>
</gene>
<dbReference type="Pfam" id="PF01569">
    <property type="entry name" value="PAP2"/>
    <property type="match status" value="1"/>
</dbReference>
<evidence type="ECO:0000256" key="1">
    <source>
        <dbReference type="SAM" id="Phobius"/>
    </source>
</evidence>
<dbReference type="Proteomes" id="UP001065549">
    <property type="component" value="Unassembled WGS sequence"/>
</dbReference>
<protein>
    <submittedName>
        <fullName evidence="3">Phosphatase PAP2 family protein</fullName>
    </submittedName>
</protein>
<dbReference type="AlphaFoldDB" id="A0A9J6QRE3"/>
<dbReference type="PANTHER" id="PTHR14969">
    <property type="entry name" value="SPHINGOSINE-1-PHOSPHATE PHOSPHOHYDROLASE"/>
    <property type="match status" value="1"/>
</dbReference>
<dbReference type="EMBL" id="JAOSHN010000006">
    <property type="protein sequence ID" value="MCU7379817.1"/>
    <property type="molecule type" value="Genomic_DNA"/>
</dbReference>
<name>A0A9J6QRE3_9FIRM</name>
<sequence>MTKETYLKMTESFRGNPKRQKAIILIDSILTKIAYIAYPVLLAALYLQKDTGLARAVLVPGISFVVISVFRYLYCAPRPYEVFDLPPVIPKDTRGKSFPSRHVFSIFIIGMTFFWKMPLAGVLIGAAGIFMAVVRVLGGVHFPKDVIAGAALGILSGLVGFYWIP</sequence>
<evidence type="ECO:0000313" key="3">
    <source>
        <dbReference type="EMBL" id="MCU7379817.1"/>
    </source>
</evidence>
<dbReference type="PANTHER" id="PTHR14969:SF13">
    <property type="entry name" value="AT30094P"/>
    <property type="match status" value="1"/>
</dbReference>
<accession>A0A9J6QRE3</accession>
<dbReference type="InterPro" id="IPR000326">
    <property type="entry name" value="PAP2/HPO"/>
</dbReference>
<feature type="transmembrane region" description="Helical" evidence="1">
    <location>
        <begin position="21"/>
        <end position="47"/>
    </location>
</feature>
<feature type="domain" description="Phosphatidic acid phosphatase type 2/haloperoxidase" evidence="2">
    <location>
        <begin position="51"/>
        <end position="161"/>
    </location>
</feature>
<dbReference type="RefSeq" id="WP_148397488.1">
    <property type="nucleotide sequence ID" value="NZ_JAOSHN010000006.1"/>
</dbReference>